<feature type="modified residue" description="N6-(pyridoxal phosphate)lysine" evidence="7 8">
    <location>
        <position position="35"/>
    </location>
</feature>
<dbReference type="Pfam" id="PF01168">
    <property type="entry name" value="Ala_racemase_N"/>
    <property type="match status" value="1"/>
</dbReference>
<dbReference type="GO" id="GO:0030632">
    <property type="term" value="P:D-alanine biosynthetic process"/>
    <property type="evidence" value="ECO:0007669"/>
    <property type="project" value="UniProtKB-UniRule"/>
</dbReference>
<dbReference type="HAMAP" id="MF_01201">
    <property type="entry name" value="Ala_racemase"/>
    <property type="match status" value="1"/>
</dbReference>
<dbReference type="InterPro" id="IPR000821">
    <property type="entry name" value="Ala_racemase"/>
</dbReference>
<dbReference type="OrthoDB" id="9813814at2"/>
<evidence type="ECO:0000256" key="6">
    <source>
        <dbReference type="ARBA" id="ARBA00023235"/>
    </source>
</evidence>
<dbReference type="EC" id="5.1.1.1" evidence="4 7"/>
<dbReference type="Pfam" id="PF00842">
    <property type="entry name" value="Ala_racemase_C"/>
    <property type="match status" value="1"/>
</dbReference>
<evidence type="ECO:0000259" key="10">
    <source>
        <dbReference type="SMART" id="SM01005"/>
    </source>
</evidence>
<dbReference type="InterPro" id="IPR011079">
    <property type="entry name" value="Ala_racemase_C"/>
</dbReference>
<evidence type="ECO:0000313" key="12">
    <source>
        <dbReference type="Proteomes" id="UP000235005"/>
    </source>
</evidence>
<keyword evidence="12" id="KW-1185">Reference proteome</keyword>
<dbReference type="SUPFAM" id="SSF51419">
    <property type="entry name" value="PLP-binding barrel"/>
    <property type="match status" value="1"/>
</dbReference>
<dbReference type="PRINTS" id="PR00992">
    <property type="entry name" value="ALARACEMASE"/>
</dbReference>
<comment type="pathway">
    <text evidence="7">Amino-acid biosynthesis; D-alanine biosynthesis; D-alanine from L-alanine: step 1/1.</text>
</comment>
<comment type="catalytic activity">
    <reaction evidence="1 7">
        <text>L-alanine = D-alanine</text>
        <dbReference type="Rhea" id="RHEA:20249"/>
        <dbReference type="ChEBI" id="CHEBI:57416"/>
        <dbReference type="ChEBI" id="CHEBI:57972"/>
        <dbReference type="EC" id="5.1.1.1"/>
    </reaction>
</comment>
<feature type="binding site" evidence="7 9">
    <location>
        <position position="131"/>
    </location>
    <ligand>
        <name>substrate</name>
    </ligand>
</feature>
<feature type="domain" description="Alanine racemase C-terminal" evidence="10">
    <location>
        <begin position="235"/>
        <end position="359"/>
    </location>
</feature>
<dbReference type="Proteomes" id="UP000235005">
    <property type="component" value="Unassembled WGS sequence"/>
</dbReference>
<dbReference type="CDD" id="cd06827">
    <property type="entry name" value="PLPDE_III_AR_proteobact"/>
    <property type="match status" value="1"/>
</dbReference>
<dbReference type="AlphaFoldDB" id="A0A2N5X6L8"/>
<evidence type="ECO:0000256" key="1">
    <source>
        <dbReference type="ARBA" id="ARBA00000316"/>
    </source>
</evidence>
<evidence type="ECO:0000256" key="4">
    <source>
        <dbReference type="ARBA" id="ARBA00013089"/>
    </source>
</evidence>
<dbReference type="InterPro" id="IPR020622">
    <property type="entry name" value="Ala_racemase_pyridoxalP-BS"/>
</dbReference>
<evidence type="ECO:0000256" key="9">
    <source>
        <dbReference type="PIRSR" id="PIRSR600821-52"/>
    </source>
</evidence>
<evidence type="ECO:0000256" key="5">
    <source>
        <dbReference type="ARBA" id="ARBA00022898"/>
    </source>
</evidence>
<dbReference type="GO" id="GO:0005829">
    <property type="term" value="C:cytosol"/>
    <property type="evidence" value="ECO:0007669"/>
    <property type="project" value="TreeGrafter"/>
</dbReference>
<feature type="active site" description="Proton acceptor; specific for L-alanine" evidence="7">
    <location>
        <position position="256"/>
    </location>
</feature>
<dbReference type="RefSeq" id="WP_101517160.1">
    <property type="nucleotide sequence ID" value="NZ_PKUS01000002.1"/>
</dbReference>
<dbReference type="InterPro" id="IPR029066">
    <property type="entry name" value="PLP-binding_barrel"/>
</dbReference>
<comment type="cofactor">
    <cofactor evidence="2 7 8">
        <name>pyridoxal 5'-phosphate</name>
        <dbReference type="ChEBI" id="CHEBI:597326"/>
    </cofactor>
</comment>
<dbReference type="NCBIfam" id="TIGR00492">
    <property type="entry name" value="alr"/>
    <property type="match status" value="1"/>
</dbReference>
<dbReference type="UniPathway" id="UPA00042">
    <property type="reaction ID" value="UER00497"/>
</dbReference>
<evidence type="ECO:0000256" key="7">
    <source>
        <dbReference type="HAMAP-Rule" id="MF_01201"/>
    </source>
</evidence>
<dbReference type="InterPro" id="IPR001608">
    <property type="entry name" value="Ala_racemase_N"/>
</dbReference>
<gene>
    <name evidence="11" type="primary">alr</name>
    <name evidence="11" type="ORF">C0039_02690</name>
</gene>
<sequence length="361" mass="39409">MSRANQAKLDLSALRHNLAHARTLAPASRVMCVVKANGYGHGAVEVATALDPLTDALAVACIEEALELRENGITSPIMLLEGCFESEELVIAAEHNFWVMIDNQRQLEWLEQTRLPAPVTCWLKINTGMHRLGVSPGDAAAFHQRLLDNDNTHGEIVTCTHFACADELDNPMTSDQLQQFAKVTEALPGPRSAANSAGVLAWPHSHYDWIRPGYMLYGNSPLKTTHPNTTGLRPVMTLESAVISVREIETGETVGYGANWTAQRPSRIATVSIGYGDGYPRMAANGTPVLVKGKRAPLAGRVSMDMITVDVTDLDEVNIGDRVVLWGKDLPVAEIAQRADTIGYELTTRMPARTPRVIVER</sequence>
<keyword evidence="5 7" id="KW-0663">Pyridoxal phosphate</keyword>
<evidence type="ECO:0000256" key="8">
    <source>
        <dbReference type="PIRSR" id="PIRSR600821-50"/>
    </source>
</evidence>
<evidence type="ECO:0000313" key="11">
    <source>
        <dbReference type="EMBL" id="PLW70134.1"/>
    </source>
</evidence>
<dbReference type="PROSITE" id="PS00395">
    <property type="entry name" value="ALANINE_RACEMASE"/>
    <property type="match status" value="1"/>
</dbReference>
<dbReference type="GO" id="GO:0030170">
    <property type="term" value="F:pyridoxal phosphate binding"/>
    <property type="evidence" value="ECO:0007669"/>
    <property type="project" value="UniProtKB-UniRule"/>
</dbReference>
<name>A0A2N5X6L8_9GAMM</name>
<comment type="function">
    <text evidence="7">Catalyzes the interconversion of L-alanine and D-alanine. May also act on other amino acids.</text>
</comment>
<dbReference type="Gene3D" id="3.20.20.10">
    <property type="entry name" value="Alanine racemase"/>
    <property type="match status" value="1"/>
</dbReference>
<comment type="caution">
    <text evidence="11">The sequence shown here is derived from an EMBL/GenBank/DDBJ whole genome shotgun (WGS) entry which is preliminary data.</text>
</comment>
<protein>
    <recommendedName>
        <fullName evidence="4 7">Alanine racemase</fullName>
        <ecNumber evidence="4 7">5.1.1.1</ecNumber>
    </recommendedName>
</protein>
<dbReference type="GO" id="GO:0008784">
    <property type="term" value="F:alanine racemase activity"/>
    <property type="evidence" value="ECO:0007669"/>
    <property type="project" value="UniProtKB-UniRule"/>
</dbReference>
<dbReference type="SUPFAM" id="SSF50621">
    <property type="entry name" value="Alanine racemase C-terminal domain-like"/>
    <property type="match status" value="1"/>
</dbReference>
<dbReference type="FunFam" id="2.40.37.10:FF:000002">
    <property type="entry name" value="Alanine racemase"/>
    <property type="match status" value="1"/>
</dbReference>
<dbReference type="SMART" id="SM01005">
    <property type="entry name" value="Ala_racemase_C"/>
    <property type="match status" value="1"/>
</dbReference>
<dbReference type="InterPro" id="IPR009006">
    <property type="entry name" value="Ala_racemase/Decarboxylase_C"/>
</dbReference>
<dbReference type="FunFam" id="3.20.20.10:FF:000002">
    <property type="entry name" value="Alanine racemase"/>
    <property type="match status" value="1"/>
</dbReference>
<proteinExistence type="inferred from homology"/>
<feature type="active site" description="Proton acceptor; specific for D-alanine" evidence="7">
    <location>
        <position position="35"/>
    </location>
</feature>
<evidence type="ECO:0000256" key="3">
    <source>
        <dbReference type="ARBA" id="ARBA00007880"/>
    </source>
</evidence>
<accession>A0A2N5X6L8</accession>
<evidence type="ECO:0000256" key="2">
    <source>
        <dbReference type="ARBA" id="ARBA00001933"/>
    </source>
</evidence>
<dbReference type="PANTHER" id="PTHR30511">
    <property type="entry name" value="ALANINE RACEMASE"/>
    <property type="match status" value="1"/>
</dbReference>
<dbReference type="PANTHER" id="PTHR30511:SF0">
    <property type="entry name" value="ALANINE RACEMASE, CATABOLIC-RELATED"/>
    <property type="match status" value="1"/>
</dbReference>
<reference evidence="11 12" key="1">
    <citation type="submission" date="2018-01" db="EMBL/GenBank/DDBJ databases">
        <title>The draft genome sequence of Halioglobus lutimaris HF004.</title>
        <authorList>
            <person name="Du Z.-J."/>
            <person name="Shi M.-J."/>
        </authorList>
    </citation>
    <scope>NUCLEOTIDE SEQUENCE [LARGE SCALE GENOMIC DNA]</scope>
    <source>
        <strain evidence="11 12">HF004</strain>
    </source>
</reference>
<organism evidence="11 12">
    <name type="scientific">Pseudohalioglobus lutimaris</name>
    <dbReference type="NCBI Taxonomy" id="1737061"/>
    <lineage>
        <taxon>Bacteria</taxon>
        <taxon>Pseudomonadati</taxon>
        <taxon>Pseudomonadota</taxon>
        <taxon>Gammaproteobacteria</taxon>
        <taxon>Cellvibrionales</taxon>
        <taxon>Halieaceae</taxon>
        <taxon>Pseudohalioglobus</taxon>
    </lineage>
</organism>
<dbReference type="Gene3D" id="2.40.37.10">
    <property type="entry name" value="Lyase, Ornithine Decarboxylase, Chain A, domain 1"/>
    <property type="match status" value="1"/>
</dbReference>
<feature type="binding site" evidence="7 9">
    <location>
        <position position="304"/>
    </location>
    <ligand>
        <name>substrate</name>
    </ligand>
</feature>
<dbReference type="EMBL" id="PKUS01000002">
    <property type="protein sequence ID" value="PLW70134.1"/>
    <property type="molecule type" value="Genomic_DNA"/>
</dbReference>
<comment type="similarity">
    <text evidence="3 7">Belongs to the alanine racemase family.</text>
</comment>
<keyword evidence="6 7" id="KW-0413">Isomerase</keyword>